<evidence type="ECO:0000256" key="1">
    <source>
        <dbReference type="SAM" id="MobiDB-lite"/>
    </source>
</evidence>
<dbReference type="AlphaFoldDB" id="A0AAF0EX86"/>
<keyword evidence="3" id="KW-1185">Reference proteome</keyword>
<protein>
    <submittedName>
        <fullName evidence="2">Uncharacterized protein</fullName>
    </submittedName>
</protein>
<feature type="region of interest" description="Disordered" evidence="1">
    <location>
        <begin position="1"/>
        <end position="39"/>
    </location>
</feature>
<reference evidence="2" key="1">
    <citation type="submission" date="2023-03" db="EMBL/GenBank/DDBJ databases">
        <title>Mating type loci evolution in Malassezia.</title>
        <authorList>
            <person name="Coelho M.A."/>
        </authorList>
    </citation>
    <scope>NUCLEOTIDE SEQUENCE</scope>
    <source>
        <strain evidence="2">CBS 11721</strain>
    </source>
</reference>
<gene>
    <name evidence="2" type="ORF">MCUN1_003724</name>
</gene>
<name>A0AAF0EX86_9BASI</name>
<proteinExistence type="predicted"/>
<accession>A0AAF0EX86</accession>
<evidence type="ECO:0000313" key="3">
    <source>
        <dbReference type="Proteomes" id="UP001219933"/>
    </source>
</evidence>
<evidence type="ECO:0000313" key="2">
    <source>
        <dbReference type="EMBL" id="WFD36834.1"/>
    </source>
</evidence>
<sequence>MQQAGGLAPILEQFQAQMPKQQRSSTSSRSRRRKNRKTDVNIALEESLAEFSESIGLDKYVDELLGKKKKKGMFF</sequence>
<organism evidence="2 3">
    <name type="scientific">Malassezia cuniculi</name>
    <dbReference type="NCBI Taxonomy" id="948313"/>
    <lineage>
        <taxon>Eukaryota</taxon>
        <taxon>Fungi</taxon>
        <taxon>Dikarya</taxon>
        <taxon>Basidiomycota</taxon>
        <taxon>Ustilaginomycotina</taxon>
        <taxon>Malasseziomycetes</taxon>
        <taxon>Malasseziales</taxon>
        <taxon>Malasseziaceae</taxon>
        <taxon>Malassezia</taxon>
    </lineage>
</organism>
<dbReference type="EMBL" id="CP119881">
    <property type="protein sequence ID" value="WFD36834.1"/>
    <property type="molecule type" value="Genomic_DNA"/>
</dbReference>
<dbReference type="Proteomes" id="UP001219933">
    <property type="component" value="Chromosome 5"/>
</dbReference>